<feature type="chain" id="PRO_5021499214" evidence="4">
    <location>
        <begin position="22"/>
        <end position="165"/>
    </location>
</feature>
<accession>A0A4Y4BD38</accession>
<dbReference type="EMBL" id="BJNQ01000024">
    <property type="protein sequence ID" value="GEC76707.1"/>
    <property type="molecule type" value="Genomic_DNA"/>
</dbReference>
<organism evidence="6 7">
    <name type="scientific">Microbacterium maritypicum</name>
    <name type="common">Microbacterium liquefaciens</name>
    <dbReference type="NCBI Taxonomy" id="33918"/>
    <lineage>
        <taxon>Bacteria</taxon>
        <taxon>Bacillati</taxon>
        <taxon>Actinomycetota</taxon>
        <taxon>Actinomycetes</taxon>
        <taxon>Micrococcales</taxon>
        <taxon>Microbacteriaceae</taxon>
        <taxon>Microbacterium</taxon>
    </lineage>
</organism>
<proteinExistence type="predicted"/>
<dbReference type="InterPro" id="IPR002071">
    <property type="entry name" value="Thermonucl_AS"/>
</dbReference>
<dbReference type="SUPFAM" id="SSF50199">
    <property type="entry name" value="Staphylococcal nuclease"/>
    <property type="match status" value="1"/>
</dbReference>
<gene>
    <name evidence="6" type="ORF">MLI01_28520</name>
</gene>
<keyword evidence="2" id="KW-0255">Endonuclease</keyword>
<dbReference type="SMART" id="SM00318">
    <property type="entry name" value="SNc"/>
    <property type="match status" value="1"/>
</dbReference>
<dbReference type="PROSITE" id="PS01123">
    <property type="entry name" value="TNASE_1"/>
    <property type="match status" value="1"/>
</dbReference>
<dbReference type="AlphaFoldDB" id="A0A4Y4BD38"/>
<keyword evidence="3" id="KW-0378">Hydrolase</keyword>
<protein>
    <submittedName>
        <fullName evidence="6">Nuclease</fullName>
    </submittedName>
</protein>
<sequence length="165" mass="17120">MALAVLLAVVIAALTSCTPPASPTQTVVSATEEAEVIAVVDGDTIDVSTSAGTARVRLIGIDMPEIGRDGEPGECYATEARGFLDDLLYGRTVELQSDSTQADADKYGRLLRHVVIDGKSAAVLALEAGAGYEYTYDVPYIGQLEHRDAENAAAAAGAGLWSACS</sequence>
<feature type="signal peptide" evidence="4">
    <location>
        <begin position="1"/>
        <end position="21"/>
    </location>
</feature>
<dbReference type="PROSITE" id="PS50830">
    <property type="entry name" value="TNASE_3"/>
    <property type="match status" value="1"/>
</dbReference>
<reference evidence="6 7" key="1">
    <citation type="submission" date="2019-06" db="EMBL/GenBank/DDBJ databases">
        <title>Whole genome shotgun sequence of Microbacterium liquefaciens NBRC 15037.</title>
        <authorList>
            <person name="Hosoyama A."/>
            <person name="Uohara A."/>
            <person name="Ohji S."/>
            <person name="Ichikawa N."/>
        </authorList>
    </citation>
    <scope>NUCLEOTIDE SEQUENCE [LARGE SCALE GENOMIC DNA]</scope>
    <source>
        <strain evidence="6 7">NBRC 15037</strain>
    </source>
</reference>
<dbReference type="PANTHER" id="PTHR12302:SF3">
    <property type="entry name" value="SERINE_THREONINE-PROTEIN KINASE 31"/>
    <property type="match status" value="1"/>
</dbReference>
<evidence type="ECO:0000259" key="5">
    <source>
        <dbReference type="PROSITE" id="PS50830"/>
    </source>
</evidence>
<evidence type="ECO:0000313" key="6">
    <source>
        <dbReference type="EMBL" id="GEC76707.1"/>
    </source>
</evidence>
<dbReference type="InterPro" id="IPR016071">
    <property type="entry name" value="Staphylococal_nuclease_OB-fold"/>
</dbReference>
<dbReference type="GO" id="GO:0004519">
    <property type="term" value="F:endonuclease activity"/>
    <property type="evidence" value="ECO:0007669"/>
    <property type="project" value="UniProtKB-KW"/>
</dbReference>
<evidence type="ECO:0000313" key="7">
    <source>
        <dbReference type="Proteomes" id="UP000317410"/>
    </source>
</evidence>
<evidence type="ECO:0000256" key="2">
    <source>
        <dbReference type="ARBA" id="ARBA00022759"/>
    </source>
</evidence>
<evidence type="ECO:0000256" key="1">
    <source>
        <dbReference type="ARBA" id="ARBA00022722"/>
    </source>
</evidence>
<comment type="caution">
    <text evidence="6">The sequence shown here is derived from an EMBL/GenBank/DDBJ whole genome shotgun (WGS) entry which is preliminary data.</text>
</comment>
<dbReference type="GO" id="GO:0003676">
    <property type="term" value="F:nucleic acid binding"/>
    <property type="evidence" value="ECO:0007669"/>
    <property type="project" value="InterPro"/>
</dbReference>
<feature type="domain" description="TNase-like" evidence="5">
    <location>
        <begin position="30"/>
        <end position="163"/>
    </location>
</feature>
<dbReference type="InterPro" id="IPR035437">
    <property type="entry name" value="SNase_OB-fold_sf"/>
</dbReference>
<name>A0A4Y4BD38_MICMQ</name>
<keyword evidence="4" id="KW-0732">Signal</keyword>
<dbReference type="Gene3D" id="2.40.50.90">
    <property type="match status" value="1"/>
</dbReference>
<dbReference type="Pfam" id="PF00565">
    <property type="entry name" value="SNase"/>
    <property type="match status" value="1"/>
</dbReference>
<evidence type="ECO:0000256" key="4">
    <source>
        <dbReference type="SAM" id="SignalP"/>
    </source>
</evidence>
<evidence type="ECO:0000256" key="3">
    <source>
        <dbReference type="ARBA" id="ARBA00022801"/>
    </source>
</evidence>
<keyword evidence="1" id="KW-0540">Nuclease</keyword>
<dbReference type="Proteomes" id="UP000317410">
    <property type="component" value="Unassembled WGS sequence"/>
</dbReference>
<dbReference type="PANTHER" id="PTHR12302">
    <property type="entry name" value="EBNA2 BINDING PROTEIN P100"/>
    <property type="match status" value="1"/>
</dbReference>
<dbReference type="GO" id="GO:0016787">
    <property type="term" value="F:hydrolase activity"/>
    <property type="evidence" value="ECO:0007669"/>
    <property type="project" value="UniProtKB-KW"/>
</dbReference>